<dbReference type="STRING" id="621456.BJP26_12350"/>
<comment type="caution">
    <text evidence="3">The sequence shown here is derived from an EMBL/GenBank/DDBJ whole genome shotgun (WGS) entry which is preliminary data.</text>
</comment>
<name>A0A175Y629_9SPHN</name>
<dbReference type="SMART" id="SM00357">
    <property type="entry name" value="CSP"/>
    <property type="match status" value="2"/>
</dbReference>
<accession>A0A175Y629</accession>
<dbReference type="GO" id="GO:0005829">
    <property type="term" value="C:cytosol"/>
    <property type="evidence" value="ECO:0007669"/>
    <property type="project" value="UniProtKB-ARBA"/>
</dbReference>
<evidence type="ECO:0000256" key="1">
    <source>
        <dbReference type="SAM" id="MobiDB-lite"/>
    </source>
</evidence>
<dbReference type="Gene3D" id="2.40.50.140">
    <property type="entry name" value="Nucleic acid-binding proteins"/>
    <property type="match status" value="2"/>
</dbReference>
<dbReference type="InterPro" id="IPR002059">
    <property type="entry name" value="CSP_DNA-bd"/>
</dbReference>
<dbReference type="Pfam" id="PF00313">
    <property type="entry name" value="CSD"/>
    <property type="match status" value="2"/>
</dbReference>
<dbReference type="InterPro" id="IPR012340">
    <property type="entry name" value="NA-bd_OB-fold"/>
</dbReference>
<sequence>MRGEPQRECDERDDGQMPGDRERAFGRQVESGDTIDTAAPDATTRAAVADDGPIAIGGVVKWFDATRGFGFAVADDPAYGDVLIHFSVLQPHGRRSLPEGARVETLSVQRGRGYQAREVIGIDLTNAIEDAPRPPRNPDRVDPLSLIDAAGAFEGAVVKWFNRLKGYGFLVRDADGADVFVHMETLRRAGLAVVEPGQRLRARIVAGNKGPLAVSVEEEA</sequence>
<gene>
    <name evidence="3" type="ORF">AVM11_12930</name>
</gene>
<reference evidence="3" key="1">
    <citation type="submission" date="2016-03" db="EMBL/GenBank/DDBJ databases">
        <title>Sphingomonas melonis TY, whole genome shotgun sequencing.</title>
        <authorList>
            <person name="Wang H."/>
            <person name="Zhu P."/>
        </authorList>
    </citation>
    <scope>NUCLEOTIDE SEQUENCE [LARGE SCALE GENOMIC DNA]</scope>
    <source>
        <strain evidence="3">TY</strain>
    </source>
</reference>
<feature type="domain" description="CSD" evidence="2">
    <location>
        <begin position="153"/>
        <end position="218"/>
    </location>
</feature>
<dbReference type="CDD" id="cd04458">
    <property type="entry name" value="CSP_CDS"/>
    <property type="match status" value="2"/>
</dbReference>
<dbReference type="KEGG" id="smy:BJP26_12350"/>
<dbReference type="AlphaFoldDB" id="A0A175Y629"/>
<dbReference type="InterPro" id="IPR011129">
    <property type="entry name" value="CSD"/>
</dbReference>
<feature type="domain" description="CSD" evidence="2">
    <location>
        <begin position="55"/>
        <end position="121"/>
    </location>
</feature>
<dbReference type="PANTHER" id="PTHR11544">
    <property type="entry name" value="COLD SHOCK DOMAIN CONTAINING PROTEINS"/>
    <property type="match status" value="1"/>
</dbReference>
<dbReference type="PRINTS" id="PR00050">
    <property type="entry name" value="COLDSHOCK"/>
</dbReference>
<organism evidence="3 4">
    <name type="scientific">Sphingomonas melonis TY</name>
    <dbReference type="NCBI Taxonomy" id="621456"/>
    <lineage>
        <taxon>Bacteria</taxon>
        <taxon>Pseudomonadati</taxon>
        <taxon>Pseudomonadota</taxon>
        <taxon>Alphaproteobacteria</taxon>
        <taxon>Sphingomonadales</taxon>
        <taxon>Sphingomonadaceae</taxon>
        <taxon>Sphingomonas</taxon>
    </lineage>
</organism>
<dbReference type="PROSITE" id="PS51857">
    <property type="entry name" value="CSD_2"/>
    <property type="match status" value="2"/>
</dbReference>
<proteinExistence type="predicted"/>
<evidence type="ECO:0000313" key="4">
    <source>
        <dbReference type="Proteomes" id="UP000078460"/>
    </source>
</evidence>
<protein>
    <submittedName>
        <fullName evidence="3">Cold-shock protein</fullName>
    </submittedName>
</protein>
<dbReference type="InterPro" id="IPR050181">
    <property type="entry name" value="Cold_shock_domain"/>
</dbReference>
<feature type="region of interest" description="Disordered" evidence="1">
    <location>
        <begin position="1"/>
        <end position="35"/>
    </location>
</feature>
<keyword evidence="4" id="KW-1185">Reference proteome</keyword>
<dbReference type="Proteomes" id="UP000078460">
    <property type="component" value="Unassembled WGS sequence"/>
</dbReference>
<dbReference type="SUPFAM" id="SSF50249">
    <property type="entry name" value="Nucleic acid-binding proteins"/>
    <property type="match status" value="2"/>
</dbReference>
<dbReference type="GO" id="GO:0003676">
    <property type="term" value="F:nucleic acid binding"/>
    <property type="evidence" value="ECO:0007669"/>
    <property type="project" value="InterPro"/>
</dbReference>
<evidence type="ECO:0000313" key="3">
    <source>
        <dbReference type="EMBL" id="KZB96324.1"/>
    </source>
</evidence>
<feature type="compositionally biased region" description="Basic and acidic residues" evidence="1">
    <location>
        <begin position="1"/>
        <end position="10"/>
    </location>
</feature>
<dbReference type="EMBL" id="LQCK02000003">
    <property type="protein sequence ID" value="KZB96324.1"/>
    <property type="molecule type" value="Genomic_DNA"/>
</dbReference>
<evidence type="ECO:0000259" key="2">
    <source>
        <dbReference type="PROSITE" id="PS51857"/>
    </source>
</evidence>